<comment type="caution">
    <text evidence="2">The sequence shown here is derived from an EMBL/GenBank/DDBJ whole genome shotgun (WGS) entry which is preliminary data.</text>
</comment>
<gene>
    <name evidence="2" type="ORF">LX32DRAFT_260051</name>
</gene>
<sequence>MTCDGVRGRQKKKGRERQQMMERQCQRRLTRRMGVWRYDRCQLDEYEKQGQKGSQGTSTVIDTWATTAGRRGLSLILCVCVCCCPGLTKDGIPMVRKQECWPGYLCRLRVAGFHGTDQIGRRRETIGACHLLPALE</sequence>
<name>A0AAD9H359_9PEZI</name>
<protein>
    <submittedName>
        <fullName evidence="2">Uncharacterized protein</fullName>
    </submittedName>
</protein>
<evidence type="ECO:0000313" key="2">
    <source>
        <dbReference type="EMBL" id="KAK2021355.1"/>
    </source>
</evidence>
<proteinExistence type="predicted"/>
<evidence type="ECO:0000256" key="1">
    <source>
        <dbReference type="SAM" id="MobiDB-lite"/>
    </source>
</evidence>
<accession>A0AAD9H359</accession>
<reference evidence="2" key="1">
    <citation type="submission" date="2021-06" db="EMBL/GenBank/DDBJ databases">
        <title>Comparative genomics, transcriptomics and evolutionary studies reveal genomic signatures of adaptation to plant cell wall in hemibiotrophic fungi.</title>
        <authorList>
            <consortium name="DOE Joint Genome Institute"/>
            <person name="Baroncelli R."/>
            <person name="Diaz J.F."/>
            <person name="Benocci T."/>
            <person name="Peng M."/>
            <person name="Battaglia E."/>
            <person name="Haridas S."/>
            <person name="Andreopoulos W."/>
            <person name="Labutti K."/>
            <person name="Pangilinan J."/>
            <person name="Floch G.L."/>
            <person name="Makela M.R."/>
            <person name="Henrissat B."/>
            <person name="Grigoriev I.V."/>
            <person name="Crouch J.A."/>
            <person name="De Vries R.P."/>
            <person name="Sukno S.A."/>
            <person name="Thon M.R."/>
        </authorList>
    </citation>
    <scope>NUCLEOTIDE SEQUENCE</scope>
    <source>
        <strain evidence="2">MAFF235873</strain>
    </source>
</reference>
<feature type="region of interest" description="Disordered" evidence="1">
    <location>
        <begin position="1"/>
        <end position="21"/>
    </location>
</feature>
<keyword evidence="3" id="KW-1185">Reference proteome</keyword>
<organism evidence="2 3">
    <name type="scientific">Colletotrichum zoysiae</name>
    <dbReference type="NCBI Taxonomy" id="1216348"/>
    <lineage>
        <taxon>Eukaryota</taxon>
        <taxon>Fungi</taxon>
        <taxon>Dikarya</taxon>
        <taxon>Ascomycota</taxon>
        <taxon>Pezizomycotina</taxon>
        <taxon>Sordariomycetes</taxon>
        <taxon>Hypocreomycetidae</taxon>
        <taxon>Glomerellales</taxon>
        <taxon>Glomerellaceae</taxon>
        <taxon>Colletotrichum</taxon>
        <taxon>Colletotrichum graminicola species complex</taxon>
    </lineage>
</organism>
<dbReference type="Proteomes" id="UP001232148">
    <property type="component" value="Unassembled WGS sequence"/>
</dbReference>
<dbReference type="EMBL" id="MU843112">
    <property type="protein sequence ID" value="KAK2021355.1"/>
    <property type="molecule type" value="Genomic_DNA"/>
</dbReference>
<evidence type="ECO:0000313" key="3">
    <source>
        <dbReference type="Proteomes" id="UP001232148"/>
    </source>
</evidence>
<dbReference type="AlphaFoldDB" id="A0AAD9H359"/>